<dbReference type="RefSeq" id="WP_309308721.1">
    <property type="nucleotide sequence ID" value="NZ_CP133594.1"/>
</dbReference>
<dbReference type="Pfam" id="PF01988">
    <property type="entry name" value="VIT1"/>
    <property type="match status" value="1"/>
</dbReference>
<sequence>MDRTYRYKAKRFKLKTEHGRYIILGSIDGILAILGVVIGTSHVSSDPAIVMNAALGGAVALALTNGVGSYLAESAVEYGKLAELEKPLLRSLNSTILERNTKKKIWSDSFFHGGASFFGSLIPILPFLLLDEHMLEAAIICSISVLSILGMYSGKLAKQSMIKHSVRMVGLGILIVAAVTMLGLE</sequence>
<dbReference type="AlphaFoldDB" id="A0AA51UG93"/>
<reference evidence="6" key="1">
    <citation type="submission" date="2023-08" db="EMBL/GenBank/DDBJ databases">
        <title>Methanolobus mangrovi sp. nov. and Methanolobus sediminis sp. nov, two novel methylotrophic methanogens isolated from mangrove sediments in China.</title>
        <authorList>
            <person name="Zhou J."/>
        </authorList>
    </citation>
    <scope>NUCLEOTIDE SEQUENCE</scope>
    <source>
        <strain evidence="6">FTZ2</strain>
    </source>
</reference>
<keyword evidence="7" id="KW-1185">Reference proteome</keyword>
<dbReference type="GO" id="GO:0005384">
    <property type="term" value="F:manganese ion transmembrane transporter activity"/>
    <property type="evidence" value="ECO:0007669"/>
    <property type="project" value="InterPro"/>
</dbReference>
<keyword evidence="3 5" id="KW-1133">Transmembrane helix</keyword>
<feature type="transmembrane region" description="Helical" evidence="5">
    <location>
        <begin position="135"/>
        <end position="154"/>
    </location>
</feature>
<evidence type="ECO:0000256" key="3">
    <source>
        <dbReference type="ARBA" id="ARBA00022989"/>
    </source>
</evidence>
<keyword evidence="4 5" id="KW-0472">Membrane</keyword>
<gene>
    <name evidence="6" type="ORF">RE476_02075</name>
</gene>
<comment type="subcellular location">
    <subcellularLocation>
        <location evidence="1">Endomembrane system</location>
        <topology evidence="1">Multi-pass membrane protein</topology>
    </subcellularLocation>
</comment>
<dbReference type="EMBL" id="CP133594">
    <property type="protein sequence ID" value="WMW22626.1"/>
    <property type="molecule type" value="Genomic_DNA"/>
</dbReference>
<proteinExistence type="predicted"/>
<dbReference type="Proteomes" id="UP001183006">
    <property type="component" value="Chromosome"/>
</dbReference>
<dbReference type="GO" id="GO:0012505">
    <property type="term" value="C:endomembrane system"/>
    <property type="evidence" value="ECO:0007669"/>
    <property type="project" value="UniProtKB-SubCell"/>
</dbReference>
<organism evidence="6 7">
    <name type="scientific">Methanolobus mangrovi</name>
    <dbReference type="NCBI Taxonomy" id="3072977"/>
    <lineage>
        <taxon>Archaea</taxon>
        <taxon>Methanobacteriati</taxon>
        <taxon>Methanobacteriota</taxon>
        <taxon>Stenosarchaea group</taxon>
        <taxon>Methanomicrobia</taxon>
        <taxon>Methanosarcinales</taxon>
        <taxon>Methanosarcinaceae</taxon>
        <taxon>Methanolobus</taxon>
    </lineage>
</organism>
<feature type="transmembrane region" description="Helical" evidence="5">
    <location>
        <begin position="166"/>
        <end position="184"/>
    </location>
</feature>
<evidence type="ECO:0000256" key="1">
    <source>
        <dbReference type="ARBA" id="ARBA00004127"/>
    </source>
</evidence>
<evidence type="ECO:0000256" key="2">
    <source>
        <dbReference type="ARBA" id="ARBA00022692"/>
    </source>
</evidence>
<dbReference type="KEGG" id="mmav:RE476_02075"/>
<feature type="transmembrane region" description="Helical" evidence="5">
    <location>
        <begin position="49"/>
        <end position="72"/>
    </location>
</feature>
<keyword evidence="2 5" id="KW-0812">Transmembrane</keyword>
<protein>
    <submittedName>
        <fullName evidence="6">VIT1/CCC1 transporter family protein</fullName>
    </submittedName>
</protein>
<feature type="transmembrane region" description="Helical" evidence="5">
    <location>
        <begin position="21"/>
        <end position="43"/>
    </location>
</feature>
<evidence type="ECO:0000313" key="7">
    <source>
        <dbReference type="Proteomes" id="UP001183006"/>
    </source>
</evidence>
<evidence type="ECO:0000256" key="4">
    <source>
        <dbReference type="ARBA" id="ARBA00023136"/>
    </source>
</evidence>
<evidence type="ECO:0000256" key="5">
    <source>
        <dbReference type="SAM" id="Phobius"/>
    </source>
</evidence>
<dbReference type="GeneID" id="84228890"/>
<accession>A0AA51UG93</accession>
<dbReference type="GO" id="GO:0030026">
    <property type="term" value="P:intracellular manganese ion homeostasis"/>
    <property type="evidence" value="ECO:0007669"/>
    <property type="project" value="InterPro"/>
</dbReference>
<feature type="transmembrane region" description="Helical" evidence="5">
    <location>
        <begin position="109"/>
        <end position="129"/>
    </location>
</feature>
<dbReference type="InterPro" id="IPR008217">
    <property type="entry name" value="Ccc1_fam"/>
</dbReference>
<name>A0AA51UG93_9EURY</name>
<evidence type="ECO:0000313" key="6">
    <source>
        <dbReference type="EMBL" id="WMW22626.1"/>
    </source>
</evidence>